<dbReference type="CDD" id="cd13131">
    <property type="entry name" value="MATE_NorM_like"/>
    <property type="match status" value="1"/>
</dbReference>
<feature type="transmembrane region" description="Helical" evidence="10">
    <location>
        <begin position="130"/>
        <end position="151"/>
    </location>
</feature>
<evidence type="ECO:0000256" key="1">
    <source>
        <dbReference type="ARBA" id="ARBA00004429"/>
    </source>
</evidence>
<dbReference type="PANTHER" id="PTHR43298">
    <property type="entry name" value="MULTIDRUG RESISTANCE PROTEIN NORM-RELATED"/>
    <property type="match status" value="1"/>
</dbReference>
<evidence type="ECO:0000256" key="6">
    <source>
        <dbReference type="ARBA" id="ARBA00022989"/>
    </source>
</evidence>
<comment type="subcellular location">
    <subcellularLocation>
        <location evidence="1">Cell inner membrane</location>
        <topology evidence="1">Multi-pass membrane protein</topology>
    </subcellularLocation>
</comment>
<evidence type="ECO:0000313" key="12">
    <source>
        <dbReference type="Proteomes" id="UP000315825"/>
    </source>
</evidence>
<protein>
    <recommendedName>
        <fullName evidence="9">Multidrug-efflux transporter</fullName>
    </recommendedName>
</protein>
<feature type="transmembrane region" description="Helical" evidence="10">
    <location>
        <begin position="96"/>
        <end position="118"/>
    </location>
</feature>
<dbReference type="InterPro" id="IPR050222">
    <property type="entry name" value="MATE_MdtK"/>
</dbReference>
<proteinExistence type="predicted"/>
<dbReference type="InterPro" id="IPR048279">
    <property type="entry name" value="MdtK-like"/>
</dbReference>
<dbReference type="NCBIfam" id="TIGR00797">
    <property type="entry name" value="matE"/>
    <property type="match status" value="1"/>
</dbReference>
<feature type="transmembrane region" description="Helical" evidence="10">
    <location>
        <begin position="420"/>
        <end position="438"/>
    </location>
</feature>
<feature type="transmembrane region" description="Helical" evidence="10">
    <location>
        <begin position="350"/>
        <end position="376"/>
    </location>
</feature>
<dbReference type="GO" id="GO:0042910">
    <property type="term" value="F:xenobiotic transmembrane transporter activity"/>
    <property type="evidence" value="ECO:0007669"/>
    <property type="project" value="InterPro"/>
</dbReference>
<dbReference type="Pfam" id="PF01554">
    <property type="entry name" value="MatE"/>
    <property type="match status" value="2"/>
</dbReference>
<dbReference type="GO" id="GO:0015297">
    <property type="term" value="F:antiporter activity"/>
    <property type="evidence" value="ECO:0007669"/>
    <property type="project" value="UniProtKB-KW"/>
</dbReference>
<feature type="transmembrane region" description="Helical" evidence="10">
    <location>
        <begin position="54"/>
        <end position="76"/>
    </location>
</feature>
<accession>A0A520N1C6</accession>
<evidence type="ECO:0000313" key="11">
    <source>
        <dbReference type="EMBL" id="RZO27271.1"/>
    </source>
</evidence>
<keyword evidence="7" id="KW-0406">Ion transport</keyword>
<evidence type="ECO:0000256" key="5">
    <source>
        <dbReference type="ARBA" id="ARBA00022692"/>
    </source>
</evidence>
<organism evidence="11 12">
    <name type="scientific">SAR86 cluster bacterium</name>
    <dbReference type="NCBI Taxonomy" id="2030880"/>
    <lineage>
        <taxon>Bacteria</taxon>
        <taxon>Pseudomonadati</taxon>
        <taxon>Pseudomonadota</taxon>
        <taxon>Gammaproteobacteria</taxon>
        <taxon>SAR86 cluster</taxon>
    </lineage>
</organism>
<evidence type="ECO:0000256" key="2">
    <source>
        <dbReference type="ARBA" id="ARBA00022448"/>
    </source>
</evidence>
<evidence type="ECO:0000256" key="7">
    <source>
        <dbReference type="ARBA" id="ARBA00023065"/>
    </source>
</evidence>
<reference evidence="11 12" key="1">
    <citation type="submission" date="2019-02" db="EMBL/GenBank/DDBJ databases">
        <title>Prokaryotic population dynamics and viral predation in marine succession experiment using metagenomics: the confinement effect.</title>
        <authorList>
            <person name="Haro-Moreno J.M."/>
            <person name="Rodriguez-Valera F."/>
            <person name="Lopez-Perez M."/>
        </authorList>
    </citation>
    <scope>NUCLEOTIDE SEQUENCE [LARGE SCALE GENOMIC DNA]</scope>
    <source>
        <strain evidence="11">MED-G159</strain>
    </source>
</reference>
<feature type="transmembrane region" description="Helical" evidence="10">
    <location>
        <begin position="163"/>
        <end position="183"/>
    </location>
</feature>
<keyword evidence="4" id="KW-1003">Cell membrane</keyword>
<feature type="transmembrane region" description="Helical" evidence="10">
    <location>
        <begin position="195"/>
        <end position="215"/>
    </location>
</feature>
<keyword evidence="6 10" id="KW-1133">Transmembrane helix</keyword>
<dbReference type="GO" id="GO:0005886">
    <property type="term" value="C:plasma membrane"/>
    <property type="evidence" value="ECO:0007669"/>
    <property type="project" value="UniProtKB-SubCell"/>
</dbReference>
<evidence type="ECO:0000256" key="8">
    <source>
        <dbReference type="ARBA" id="ARBA00023136"/>
    </source>
</evidence>
<evidence type="ECO:0000256" key="4">
    <source>
        <dbReference type="ARBA" id="ARBA00022475"/>
    </source>
</evidence>
<comment type="caution">
    <text evidence="11">The sequence shown here is derived from an EMBL/GenBank/DDBJ whole genome shotgun (WGS) entry which is preliminary data.</text>
</comment>
<dbReference type="PANTHER" id="PTHR43298:SF2">
    <property type="entry name" value="FMN_FAD EXPORTER YEEO-RELATED"/>
    <property type="match status" value="1"/>
</dbReference>
<gene>
    <name evidence="11" type="ORF">EVA92_00565</name>
</gene>
<feature type="transmembrane region" description="Helical" evidence="10">
    <location>
        <begin position="16"/>
        <end position="34"/>
    </location>
</feature>
<dbReference type="EMBL" id="SHBE01000001">
    <property type="protein sequence ID" value="RZO27271.1"/>
    <property type="molecule type" value="Genomic_DNA"/>
</dbReference>
<keyword evidence="8 10" id="KW-0472">Membrane</keyword>
<dbReference type="AlphaFoldDB" id="A0A520N1C6"/>
<dbReference type="GO" id="GO:0006811">
    <property type="term" value="P:monoatomic ion transport"/>
    <property type="evidence" value="ECO:0007669"/>
    <property type="project" value="UniProtKB-KW"/>
</dbReference>
<keyword evidence="3" id="KW-0050">Antiport</keyword>
<keyword evidence="5 10" id="KW-0812">Transmembrane</keyword>
<keyword evidence="2" id="KW-0813">Transport</keyword>
<dbReference type="PIRSF" id="PIRSF006603">
    <property type="entry name" value="DinF"/>
    <property type="match status" value="1"/>
</dbReference>
<dbReference type="InterPro" id="IPR002528">
    <property type="entry name" value="MATE_fam"/>
</dbReference>
<name>A0A520N1C6_9GAMM</name>
<feature type="transmembrane region" description="Helical" evidence="10">
    <location>
        <begin position="256"/>
        <end position="289"/>
    </location>
</feature>
<evidence type="ECO:0000256" key="10">
    <source>
        <dbReference type="SAM" id="Phobius"/>
    </source>
</evidence>
<feature type="transmembrane region" description="Helical" evidence="10">
    <location>
        <begin position="388"/>
        <end position="408"/>
    </location>
</feature>
<sequence>MIQLNVSNFQNEAKKFLSLGLPILGTQIVMYGLTTTDYIMAGYYSSDDLAGLGLAASIFNPIYFLTAGVMFGINPIIAQLYGKRDFEQIKVKTRRFLWAAVLIGFIFYLVLTNAYLIFSLIDTENHIKNISIEYLKIISIGAIPMTIYQALRGYSEGITQTRIVFFISSSIFALNIPFNYLFIFYFDFGGVGCGYATTILVIIGLLFFWLVTVFSQRYKEANIYGRFIWPTFSSFIELFKIGGPISLGVFVELSMFSGAALIIAFFGATALAAHTIAINLVGLFFMFPLSLGLASAIRVGNLVGEGNLSQANYATNFSLRASIFIALINTIIILLFGSILISFYTTDFEVASLAILLLYYAIIFQIPDAVGFSAIGSLRGHKDTFGPMVNFVISYWICALPIGIYFAFSEGKFIPNQAEGMWFGMIVGIFISAALNLIRLRKRKRELKKLFKS</sequence>
<dbReference type="Proteomes" id="UP000315825">
    <property type="component" value="Unassembled WGS sequence"/>
</dbReference>
<feature type="transmembrane region" description="Helical" evidence="10">
    <location>
        <begin position="323"/>
        <end position="344"/>
    </location>
</feature>
<evidence type="ECO:0000256" key="3">
    <source>
        <dbReference type="ARBA" id="ARBA00022449"/>
    </source>
</evidence>
<evidence type="ECO:0000256" key="9">
    <source>
        <dbReference type="ARBA" id="ARBA00031636"/>
    </source>
</evidence>